<feature type="compositionally biased region" description="Low complexity" evidence="1">
    <location>
        <begin position="130"/>
        <end position="149"/>
    </location>
</feature>
<feature type="compositionally biased region" description="Polar residues" evidence="1">
    <location>
        <begin position="62"/>
        <end position="90"/>
    </location>
</feature>
<proteinExistence type="predicted"/>
<feature type="region of interest" description="Disordered" evidence="1">
    <location>
        <begin position="38"/>
        <end position="176"/>
    </location>
</feature>
<dbReference type="GeneID" id="30059514"/>
<gene>
    <name evidence="2" type="ORF">FVEG_01204</name>
</gene>
<dbReference type="AlphaFoldDB" id="W7LYI9"/>
<evidence type="ECO:0000313" key="2">
    <source>
        <dbReference type="EMBL" id="EWG37677.1"/>
    </source>
</evidence>
<protein>
    <submittedName>
        <fullName evidence="2">Uncharacterized protein</fullName>
    </submittedName>
</protein>
<reference evidence="2 3" key="1">
    <citation type="journal article" date="2010" name="Nature">
        <title>Comparative genomics reveals mobile pathogenicity chromosomes in Fusarium.</title>
        <authorList>
            <person name="Ma L.J."/>
            <person name="van der Does H.C."/>
            <person name="Borkovich K.A."/>
            <person name="Coleman J.J."/>
            <person name="Daboussi M.J."/>
            <person name="Di Pietro A."/>
            <person name="Dufresne M."/>
            <person name="Freitag M."/>
            <person name="Grabherr M."/>
            <person name="Henrissat B."/>
            <person name="Houterman P.M."/>
            <person name="Kang S."/>
            <person name="Shim W.B."/>
            <person name="Woloshuk C."/>
            <person name="Xie X."/>
            <person name="Xu J.R."/>
            <person name="Antoniw J."/>
            <person name="Baker S.E."/>
            <person name="Bluhm B.H."/>
            <person name="Breakspear A."/>
            <person name="Brown D.W."/>
            <person name="Butchko R.A."/>
            <person name="Chapman S."/>
            <person name="Coulson R."/>
            <person name="Coutinho P.M."/>
            <person name="Danchin E.G."/>
            <person name="Diener A."/>
            <person name="Gale L.R."/>
            <person name="Gardiner D.M."/>
            <person name="Goff S."/>
            <person name="Hammond-Kosack K.E."/>
            <person name="Hilburn K."/>
            <person name="Hua-Van A."/>
            <person name="Jonkers W."/>
            <person name="Kazan K."/>
            <person name="Kodira C.D."/>
            <person name="Koehrsen M."/>
            <person name="Kumar L."/>
            <person name="Lee Y.H."/>
            <person name="Li L."/>
            <person name="Manners J.M."/>
            <person name="Miranda-Saavedra D."/>
            <person name="Mukherjee M."/>
            <person name="Park G."/>
            <person name="Park J."/>
            <person name="Park S.Y."/>
            <person name="Proctor R.H."/>
            <person name="Regev A."/>
            <person name="Ruiz-Roldan M.C."/>
            <person name="Sain D."/>
            <person name="Sakthikumar S."/>
            <person name="Sykes S."/>
            <person name="Schwartz D.C."/>
            <person name="Turgeon B.G."/>
            <person name="Wapinski I."/>
            <person name="Yoder O."/>
            <person name="Young S."/>
            <person name="Zeng Q."/>
            <person name="Zhou S."/>
            <person name="Galagan J."/>
            <person name="Cuomo C.A."/>
            <person name="Kistler H.C."/>
            <person name="Rep M."/>
        </authorList>
    </citation>
    <scope>NUCLEOTIDE SEQUENCE [LARGE SCALE GENOMIC DNA]</scope>
    <source>
        <strain evidence="3">M3125 / FGSC 7600</strain>
    </source>
</reference>
<organism evidence="2 3">
    <name type="scientific">Gibberella moniliformis (strain M3125 / FGSC 7600)</name>
    <name type="common">Maize ear and stalk rot fungus</name>
    <name type="synonym">Fusarium verticillioides</name>
    <dbReference type="NCBI Taxonomy" id="334819"/>
    <lineage>
        <taxon>Eukaryota</taxon>
        <taxon>Fungi</taxon>
        <taxon>Dikarya</taxon>
        <taxon>Ascomycota</taxon>
        <taxon>Pezizomycotina</taxon>
        <taxon>Sordariomycetes</taxon>
        <taxon>Hypocreomycetidae</taxon>
        <taxon>Hypocreales</taxon>
        <taxon>Nectriaceae</taxon>
        <taxon>Fusarium</taxon>
        <taxon>Fusarium fujikuroi species complex</taxon>
    </lineage>
</organism>
<dbReference type="Proteomes" id="UP000009096">
    <property type="component" value="Chromosome 1"/>
</dbReference>
<evidence type="ECO:0000256" key="1">
    <source>
        <dbReference type="SAM" id="MobiDB-lite"/>
    </source>
</evidence>
<keyword evidence="3" id="KW-1185">Reference proteome</keyword>
<evidence type="ECO:0000313" key="3">
    <source>
        <dbReference type="Proteomes" id="UP000009096"/>
    </source>
</evidence>
<dbReference type="EMBL" id="DS022242">
    <property type="protein sequence ID" value="EWG37677.1"/>
    <property type="molecule type" value="Genomic_DNA"/>
</dbReference>
<feature type="compositionally biased region" description="Polar residues" evidence="1">
    <location>
        <begin position="38"/>
        <end position="54"/>
    </location>
</feature>
<feature type="compositionally biased region" description="Low complexity" evidence="1">
    <location>
        <begin position="162"/>
        <end position="176"/>
    </location>
</feature>
<dbReference type="EMBL" id="CM000578">
    <property type="protein sequence ID" value="EWG37677.1"/>
    <property type="molecule type" value="Genomic_DNA"/>
</dbReference>
<name>W7LYI9_GIBM7</name>
<dbReference type="RefSeq" id="XP_018743868.1">
    <property type="nucleotide sequence ID" value="XM_018888032.1"/>
</dbReference>
<accession>W7LYI9</accession>
<feature type="compositionally biased region" description="Acidic residues" evidence="1">
    <location>
        <begin position="93"/>
        <end position="103"/>
    </location>
</feature>
<dbReference type="VEuPathDB" id="FungiDB:FVEG_01204"/>
<sequence>MSTDTVPPNNNTNADMYTRNRRGSITQAALTNLFQRGNSVPNSNGFPNQSSGPVDTSRRRLSVTTLGLSGTSPTNTSFIRRGSMSTNSNNSDSIDESAIEDDDMYSKTAPTTPFVRRMSFGTSSMRNIRPNGSPGNGNSPSSPPTSQNGRPVPSGRKASLVGSPSQGSSLAAALSAGRRPSLASSVTQTSKVSTGPSSLGLVPRVPSSVLLGLPSRLPPPPHPGAPFTTGRNLFLRCRSLLSRLLLSSSRRDSRKDQSLMPFRREF</sequence>